<protein>
    <recommendedName>
        <fullName evidence="5">C2H2-type domain-containing protein</fullName>
    </recommendedName>
</protein>
<feature type="compositionally biased region" description="Basic and acidic residues" evidence="4">
    <location>
        <begin position="1"/>
        <end position="18"/>
    </location>
</feature>
<dbReference type="PROSITE" id="PS00028">
    <property type="entry name" value="ZINC_FINGER_C2H2_1"/>
    <property type="match status" value="1"/>
</dbReference>
<name>A0AA40HSG0_CNENI</name>
<keyword evidence="3" id="KW-0862">Zinc</keyword>
<keyword evidence="1" id="KW-0479">Metal-binding</keyword>
<dbReference type="AlphaFoldDB" id="A0AA40HSG0"/>
<evidence type="ECO:0000256" key="2">
    <source>
        <dbReference type="ARBA" id="ARBA00022771"/>
    </source>
</evidence>
<gene>
    <name evidence="6" type="ORF">QTO34_002483</name>
</gene>
<comment type="caution">
    <text evidence="6">The sequence shown here is derived from an EMBL/GenBank/DDBJ whole genome shotgun (WGS) entry which is preliminary data.</text>
</comment>
<proteinExistence type="predicted"/>
<accession>A0AA40HSG0</accession>
<evidence type="ECO:0000313" key="7">
    <source>
        <dbReference type="Proteomes" id="UP001177744"/>
    </source>
</evidence>
<feature type="domain" description="C2H2-type" evidence="5">
    <location>
        <begin position="97"/>
        <end position="119"/>
    </location>
</feature>
<dbReference type="InterPro" id="IPR013087">
    <property type="entry name" value="Znf_C2H2_type"/>
</dbReference>
<dbReference type="GO" id="GO:0005634">
    <property type="term" value="C:nucleus"/>
    <property type="evidence" value="ECO:0007669"/>
    <property type="project" value="TreeGrafter"/>
</dbReference>
<feature type="region of interest" description="Disordered" evidence="4">
    <location>
        <begin position="1"/>
        <end position="51"/>
    </location>
</feature>
<evidence type="ECO:0000256" key="4">
    <source>
        <dbReference type="SAM" id="MobiDB-lite"/>
    </source>
</evidence>
<dbReference type="PANTHER" id="PTHR17614">
    <property type="entry name" value="ZINC FINGER-CONTAINING"/>
    <property type="match status" value="1"/>
</dbReference>
<dbReference type="EMBL" id="JAULJE010000012">
    <property type="protein sequence ID" value="KAK1336454.1"/>
    <property type="molecule type" value="Genomic_DNA"/>
</dbReference>
<dbReference type="Proteomes" id="UP001177744">
    <property type="component" value="Unassembled WGS sequence"/>
</dbReference>
<organism evidence="6 7">
    <name type="scientific">Cnephaeus nilssonii</name>
    <name type="common">Northern bat</name>
    <name type="synonym">Eptesicus nilssonii</name>
    <dbReference type="NCBI Taxonomy" id="3371016"/>
    <lineage>
        <taxon>Eukaryota</taxon>
        <taxon>Metazoa</taxon>
        <taxon>Chordata</taxon>
        <taxon>Craniata</taxon>
        <taxon>Vertebrata</taxon>
        <taxon>Euteleostomi</taxon>
        <taxon>Mammalia</taxon>
        <taxon>Eutheria</taxon>
        <taxon>Laurasiatheria</taxon>
        <taxon>Chiroptera</taxon>
        <taxon>Yangochiroptera</taxon>
        <taxon>Vespertilionidae</taxon>
        <taxon>Cnephaeus</taxon>
    </lineage>
</organism>
<evidence type="ECO:0000256" key="1">
    <source>
        <dbReference type="ARBA" id="ARBA00022723"/>
    </source>
</evidence>
<dbReference type="PANTHER" id="PTHR17614:SF14">
    <property type="entry name" value="G PATCH DOMAIN-CONTAINING PROTEIN 8-LIKE ISOFORM X5"/>
    <property type="match status" value="1"/>
</dbReference>
<evidence type="ECO:0000256" key="3">
    <source>
        <dbReference type="ARBA" id="ARBA00022833"/>
    </source>
</evidence>
<keyword evidence="7" id="KW-1185">Reference proteome</keyword>
<evidence type="ECO:0000313" key="6">
    <source>
        <dbReference type="EMBL" id="KAK1336454.1"/>
    </source>
</evidence>
<keyword evidence="2" id="KW-0863">Zinc-finger</keyword>
<dbReference type="InterPro" id="IPR052445">
    <property type="entry name" value="ZnF-G_patch_domain"/>
</dbReference>
<sequence length="183" mass="20699">MKSDVRDAQPSRPLEWKTKPSRPTGVEDKAELAPGSACWPRGRERSPHSVAPTGSWGCTFIFAGSREPLRGDTYRDYAEKENAIAKALGDLKANFYCELCDKQYHKHPEFDNHINSYDHAHKQLRLPGRRVLHHERGFGQFCEVFYCIGKFVTPSCADVTSIHGPSQCRRRFCAGAQSIYIKG</sequence>
<evidence type="ECO:0000259" key="5">
    <source>
        <dbReference type="PROSITE" id="PS00028"/>
    </source>
</evidence>
<reference evidence="6" key="1">
    <citation type="submission" date="2023-06" db="EMBL/GenBank/DDBJ databases">
        <title>Reference genome for the Northern bat (Eptesicus nilssonii), a most northern bat species.</title>
        <authorList>
            <person name="Laine V.N."/>
            <person name="Pulliainen A.T."/>
            <person name="Lilley T.M."/>
        </authorList>
    </citation>
    <scope>NUCLEOTIDE SEQUENCE</scope>
    <source>
        <strain evidence="6">BLF_Eptnil</strain>
        <tissue evidence="6">Kidney</tissue>
    </source>
</reference>
<dbReference type="GO" id="GO:0008270">
    <property type="term" value="F:zinc ion binding"/>
    <property type="evidence" value="ECO:0007669"/>
    <property type="project" value="UniProtKB-KW"/>
</dbReference>